<dbReference type="EMBL" id="VSRR010000856">
    <property type="protein sequence ID" value="MPC20302.1"/>
    <property type="molecule type" value="Genomic_DNA"/>
</dbReference>
<comment type="caution">
    <text evidence="2">The sequence shown here is derived from an EMBL/GenBank/DDBJ whole genome shotgun (WGS) entry which is preliminary data.</text>
</comment>
<evidence type="ECO:0000313" key="2">
    <source>
        <dbReference type="EMBL" id="MPC20302.1"/>
    </source>
</evidence>
<feature type="region of interest" description="Disordered" evidence="1">
    <location>
        <begin position="52"/>
        <end position="80"/>
    </location>
</feature>
<evidence type="ECO:0000256" key="1">
    <source>
        <dbReference type="SAM" id="MobiDB-lite"/>
    </source>
</evidence>
<protein>
    <submittedName>
        <fullName evidence="2">Uncharacterized protein</fullName>
    </submittedName>
</protein>
<dbReference type="Proteomes" id="UP000324222">
    <property type="component" value="Unassembled WGS sequence"/>
</dbReference>
<sequence length="80" mass="8859">MLSWCRRSGTQAGMSRLTLRAIHPGSHGVKRQDSWRLYTLNNLMVHDGATSKLHETSPGRIPRSGNASPSLSQDKDAFLL</sequence>
<reference evidence="2 3" key="1">
    <citation type="submission" date="2019-05" db="EMBL/GenBank/DDBJ databases">
        <title>Another draft genome of Portunus trituberculatus and its Hox gene families provides insights of decapod evolution.</title>
        <authorList>
            <person name="Jeong J.-H."/>
            <person name="Song I."/>
            <person name="Kim S."/>
            <person name="Choi T."/>
            <person name="Kim D."/>
            <person name="Ryu S."/>
            <person name="Kim W."/>
        </authorList>
    </citation>
    <scope>NUCLEOTIDE SEQUENCE [LARGE SCALE GENOMIC DNA]</scope>
    <source>
        <tissue evidence="2">Muscle</tissue>
    </source>
</reference>
<keyword evidence="3" id="KW-1185">Reference proteome</keyword>
<accession>A0A5B7DFP5</accession>
<dbReference type="AlphaFoldDB" id="A0A5B7DFP5"/>
<gene>
    <name evidence="2" type="ORF">E2C01_013240</name>
</gene>
<evidence type="ECO:0000313" key="3">
    <source>
        <dbReference type="Proteomes" id="UP000324222"/>
    </source>
</evidence>
<proteinExistence type="predicted"/>
<name>A0A5B7DFP5_PORTR</name>
<organism evidence="2 3">
    <name type="scientific">Portunus trituberculatus</name>
    <name type="common">Swimming crab</name>
    <name type="synonym">Neptunus trituberculatus</name>
    <dbReference type="NCBI Taxonomy" id="210409"/>
    <lineage>
        <taxon>Eukaryota</taxon>
        <taxon>Metazoa</taxon>
        <taxon>Ecdysozoa</taxon>
        <taxon>Arthropoda</taxon>
        <taxon>Crustacea</taxon>
        <taxon>Multicrustacea</taxon>
        <taxon>Malacostraca</taxon>
        <taxon>Eumalacostraca</taxon>
        <taxon>Eucarida</taxon>
        <taxon>Decapoda</taxon>
        <taxon>Pleocyemata</taxon>
        <taxon>Brachyura</taxon>
        <taxon>Eubrachyura</taxon>
        <taxon>Portunoidea</taxon>
        <taxon>Portunidae</taxon>
        <taxon>Portuninae</taxon>
        <taxon>Portunus</taxon>
    </lineage>
</organism>